<keyword evidence="1" id="KW-0175">Coiled coil</keyword>
<evidence type="ECO:0000256" key="1">
    <source>
        <dbReference type="SAM" id="Coils"/>
    </source>
</evidence>
<dbReference type="Pfam" id="PF11285">
    <property type="entry name" value="DUF3086"/>
    <property type="match status" value="1"/>
</dbReference>
<name>A0ABT6EXT2_9SYNE</name>
<reference evidence="3" key="1">
    <citation type="journal article" date="2022" name="Genome Biol. Evol.">
        <title>A New Gene Family Diagnostic for Intracellular Biomineralization of Amorphous Ca Carbonates by Cyanobacteria.</title>
        <authorList>
            <person name="Benzerara K."/>
            <person name="Duprat E."/>
            <person name="Bitard-Feildel T."/>
            <person name="Caumes G."/>
            <person name="Cassier-Chauvat C."/>
            <person name="Chauvat F."/>
            <person name="Dezi M."/>
            <person name="Diop S.I."/>
            <person name="Gaschignard G."/>
            <person name="Gorgen S."/>
            <person name="Gugger M."/>
            <person name="Lopez-Garcia P."/>
            <person name="Millet M."/>
            <person name="Skouri-Panet F."/>
            <person name="Moreira D."/>
            <person name="Callebaut I."/>
        </authorList>
    </citation>
    <scope>NUCLEOTIDE SEQUENCE</scope>
    <source>
        <strain evidence="3">G9</strain>
    </source>
</reference>
<evidence type="ECO:0000256" key="2">
    <source>
        <dbReference type="SAM" id="MobiDB-lite"/>
    </source>
</evidence>
<sequence>MTEDNAAIEPSQPATDLESPSETVLETLPETSPTENLQGAIAQLEATKAQLEQEISHLNHHIKNLCLDSLKDLEDRRQNLQLSIEQLERRQERIKAELRQNFVGASQELAIRVQGFKEFLVNSMQDLVVTVEELDLLPAAPPTPEPAPAAATTTTTPKLNLSEDSFQEEAKRIKRLLEQYRATPNYYGPPWQLRRTFEPIHSERVETWFFDLGGRGALRSLNSRLQNILVSSAIISILRDFYGDMLRVLILADSPERLGDWRRGLQDCLGIARADFGPDRGIALFESADALTFRADRLEQEDYLPLILIDDSQESVSLSMLQYPLLLGFAPDPQLRQAKSNDFFE</sequence>
<protein>
    <submittedName>
        <fullName evidence="3">DUF3086 domain-containing protein</fullName>
    </submittedName>
</protein>
<feature type="compositionally biased region" description="Polar residues" evidence="2">
    <location>
        <begin position="12"/>
        <end position="24"/>
    </location>
</feature>
<reference evidence="3" key="2">
    <citation type="submission" date="2022-01" db="EMBL/GenBank/DDBJ databases">
        <authorList>
            <person name="Zivanovic Y."/>
            <person name="Moreira D."/>
            <person name="Lopez-Garcia P."/>
        </authorList>
    </citation>
    <scope>NUCLEOTIDE SEQUENCE</scope>
    <source>
        <strain evidence="3">G9</strain>
    </source>
</reference>
<comment type="caution">
    <text evidence="3">The sequence shown here is derived from an EMBL/GenBank/DDBJ whole genome shotgun (WGS) entry which is preliminary data.</text>
</comment>
<accession>A0ABT6EXT2</accession>
<evidence type="ECO:0000313" key="4">
    <source>
        <dbReference type="Proteomes" id="UP001154265"/>
    </source>
</evidence>
<dbReference type="EMBL" id="JAKKUT010000002">
    <property type="protein sequence ID" value="MDG2990610.1"/>
    <property type="molecule type" value="Genomic_DNA"/>
</dbReference>
<evidence type="ECO:0000313" key="3">
    <source>
        <dbReference type="EMBL" id="MDG2990610.1"/>
    </source>
</evidence>
<proteinExistence type="predicted"/>
<gene>
    <name evidence="3" type="ORF">L3556_06630</name>
</gene>
<keyword evidence="4" id="KW-1185">Reference proteome</keyword>
<dbReference type="Proteomes" id="UP001154265">
    <property type="component" value="Unassembled WGS sequence"/>
</dbReference>
<dbReference type="InterPro" id="IPR021437">
    <property type="entry name" value="DUF3086"/>
</dbReference>
<dbReference type="RefSeq" id="WP_277866516.1">
    <property type="nucleotide sequence ID" value="NZ_JAKKUT010000002.1"/>
</dbReference>
<organism evidence="3 4">
    <name type="scientific">Candidatus Synechococcus calcipolaris G9</name>
    <dbReference type="NCBI Taxonomy" id="1497997"/>
    <lineage>
        <taxon>Bacteria</taxon>
        <taxon>Bacillati</taxon>
        <taxon>Cyanobacteriota</taxon>
        <taxon>Cyanophyceae</taxon>
        <taxon>Synechococcales</taxon>
        <taxon>Synechococcaceae</taxon>
        <taxon>Synechococcus</taxon>
    </lineage>
</organism>
<feature type="coiled-coil region" evidence="1">
    <location>
        <begin position="34"/>
        <end position="97"/>
    </location>
</feature>
<feature type="region of interest" description="Disordered" evidence="2">
    <location>
        <begin position="1"/>
        <end position="24"/>
    </location>
</feature>